<organism evidence="2 3">
    <name type="scientific">Chloracidobacterium sp. N</name>
    <dbReference type="NCBI Taxonomy" id="2821540"/>
    <lineage>
        <taxon>Bacteria</taxon>
        <taxon>Pseudomonadati</taxon>
        <taxon>Acidobacteriota</taxon>
        <taxon>Terriglobia</taxon>
        <taxon>Terriglobales</taxon>
        <taxon>Acidobacteriaceae</taxon>
        <taxon>Chloracidobacterium</taxon>
        <taxon>Chloracidobacterium aggregatum</taxon>
    </lineage>
</organism>
<evidence type="ECO:0000313" key="2">
    <source>
        <dbReference type="EMBL" id="QUV95506.1"/>
    </source>
</evidence>
<evidence type="ECO:0008006" key="4">
    <source>
        <dbReference type="Google" id="ProtNLM"/>
    </source>
</evidence>
<keyword evidence="1" id="KW-0732">Signal</keyword>
<evidence type="ECO:0000256" key="1">
    <source>
        <dbReference type="SAM" id="SignalP"/>
    </source>
</evidence>
<proteinExistence type="predicted"/>
<accession>A0ABX8B8U5</accession>
<name>A0ABX8B8U5_9BACT</name>
<feature type="chain" id="PRO_5046680573" description="DUF4177 domain-containing protein" evidence="1">
    <location>
        <begin position="24"/>
        <end position="148"/>
    </location>
</feature>
<protein>
    <recommendedName>
        <fullName evidence="4">DUF4177 domain-containing protein</fullName>
    </recommendedName>
</protein>
<sequence length="148" mass="16249">MPVKSLFGLLLFFSLSITTPAWAQMARNPERPAASDQNIEYRLLATSKTSTMEREMNEAAREGFRFEGVMGGETAFGGNECVVIMSRTAPLGTEFEYKLLATSRTSTMQKELAEAGCEGFRFAAMAVAETAFGGREVVVILYRPGTLR</sequence>
<dbReference type="EMBL" id="CP072643">
    <property type="protein sequence ID" value="QUV95506.1"/>
    <property type="molecule type" value="Genomic_DNA"/>
</dbReference>
<dbReference type="Proteomes" id="UP000677668">
    <property type="component" value="Chromosome 2"/>
</dbReference>
<feature type="signal peptide" evidence="1">
    <location>
        <begin position="1"/>
        <end position="23"/>
    </location>
</feature>
<reference evidence="2 3" key="1">
    <citation type="submission" date="2021-03" db="EMBL/GenBank/DDBJ databases">
        <title>Genomic and phenotypic characterization of Chloracidobacterium isolates provides evidence for multiple species.</title>
        <authorList>
            <person name="Saini M.K."/>
            <person name="Costas A.M.G."/>
            <person name="Tank M."/>
            <person name="Bryant D.A."/>
        </authorList>
    </citation>
    <scope>NUCLEOTIDE SEQUENCE [LARGE SCALE GENOMIC DNA]</scope>
    <source>
        <strain evidence="2 3">N</strain>
    </source>
</reference>
<gene>
    <name evidence="2" type="ORF">J8C05_11745</name>
</gene>
<keyword evidence="3" id="KW-1185">Reference proteome</keyword>
<evidence type="ECO:0000313" key="3">
    <source>
        <dbReference type="Proteomes" id="UP000677668"/>
    </source>
</evidence>
<dbReference type="RefSeq" id="WP_211423727.1">
    <property type="nucleotide sequence ID" value="NZ_CP072643.1"/>
</dbReference>